<feature type="transmembrane region" description="Helical" evidence="1">
    <location>
        <begin position="12"/>
        <end position="43"/>
    </location>
</feature>
<keyword evidence="1" id="KW-1133">Transmembrane helix</keyword>
<proteinExistence type="predicted"/>
<organism evidence="2">
    <name type="scientific">Solanum lycopersicum</name>
    <name type="common">Tomato</name>
    <name type="synonym">Lycopersicon esculentum</name>
    <dbReference type="NCBI Taxonomy" id="4081"/>
    <lineage>
        <taxon>Eukaryota</taxon>
        <taxon>Viridiplantae</taxon>
        <taxon>Streptophyta</taxon>
        <taxon>Embryophyta</taxon>
        <taxon>Tracheophyta</taxon>
        <taxon>Spermatophyta</taxon>
        <taxon>Magnoliopsida</taxon>
        <taxon>eudicotyledons</taxon>
        <taxon>Gunneridae</taxon>
        <taxon>Pentapetalae</taxon>
        <taxon>asterids</taxon>
        <taxon>lamiids</taxon>
        <taxon>Solanales</taxon>
        <taxon>Solanaceae</taxon>
        <taxon>Solanoideae</taxon>
        <taxon>Solaneae</taxon>
        <taxon>Solanum</taxon>
        <taxon>Solanum subgen. Lycopersicon</taxon>
    </lineage>
</organism>
<reference evidence="2" key="1">
    <citation type="journal article" date="2012" name="Nature">
        <title>The tomato genome sequence provides insights into fleshy fruit evolution.</title>
        <authorList>
            <consortium name="Tomato Genome Consortium"/>
        </authorList>
    </citation>
    <scope>NUCLEOTIDE SEQUENCE [LARGE SCALE GENOMIC DNA]</scope>
    <source>
        <strain evidence="2">cv. Heinz 1706</strain>
    </source>
</reference>
<dbReference type="PaxDb" id="4081-Solyc02g055560.1.1"/>
<reference evidence="2" key="2">
    <citation type="submission" date="2019-01" db="UniProtKB">
        <authorList>
            <consortium name="EnsemblPlants"/>
        </authorList>
    </citation>
    <scope>IDENTIFICATION</scope>
    <source>
        <strain evidence="2">cv. Heinz 1706</strain>
    </source>
</reference>
<keyword evidence="1" id="KW-0472">Membrane</keyword>
<evidence type="ECO:0000313" key="3">
    <source>
        <dbReference type="Proteomes" id="UP000004994"/>
    </source>
</evidence>
<sequence>MLPPWRNSSLRMLLFWVISVTTLFFKCVLSAWVICLFFSDLVYWRVASSFGKSSYFIYNIVFMFMFMFNVSLVMG</sequence>
<dbReference type="EnsemblPlants" id="Solyc02g055560.1.1">
    <property type="protein sequence ID" value="Solyc02g055560.1.1.1"/>
    <property type="gene ID" value="Solyc02g055560.1"/>
</dbReference>
<name>A0A3Q7FJ01_SOLLC</name>
<dbReference type="Proteomes" id="UP000004994">
    <property type="component" value="Chromosome 2"/>
</dbReference>
<evidence type="ECO:0000313" key="2">
    <source>
        <dbReference type="EnsemblPlants" id="Solyc02g055560.1.1.1"/>
    </source>
</evidence>
<feature type="transmembrane region" description="Helical" evidence="1">
    <location>
        <begin position="55"/>
        <end position="74"/>
    </location>
</feature>
<dbReference type="Gramene" id="Solyc02g055560.1.1">
    <property type="protein sequence ID" value="Solyc02g055560.1.1.1"/>
    <property type="gene ID" value="Solyc02g055560.1"/>
</dbReference>
<protein>
    <submittedName>
        <fullName evidence="2">Uncharacterized protein</fullName>
    </submittedName>
</protein>
<evidence type="ECO:0000256" key="1">
    <source>
        <dbReference type="SAM" id="Phobius"/>
    </source>
</evidence>
<dbReference type="AlphaFoldDB" id="A0A3Q7FJ01"/>
<accession>A0A3Q7FJ01</accession>
<keyword evidence="3" id="KW-1185">Reference proteome</keyword>
<dbReference type="InParanoid" id="A0A3Q7FJ01"/>
<keyword evidence="1" id="KW-0812">Transmembrane</keyword>